<dbReference type="AlphaFoldDB" id="A8PPH4"/>
<protein>
    <recommendedName>
        <fullName evidence="3 7">Malate dehydrogenase</fullName>
        <ecNumber evidence="3 7">1.1.1.37</ecNumber>
    </recommendedName>
</protein>
<name>A8PPH4_9COXI</name>
<comment type="similarity">
    <text evidence="2 7">Belongs to the LDH/MDH superfamily. MDH type 2 family.</text>
</comment>
<feature type="binding site" evidence="7 9">
    <location>
        <position position="164"/>
    </location>
    <ligand>
        <name>substrate</name>
    </ligand>
</feature>
<organism evidence="13 14">
    <name type="scientific">Rickettsiella grylli</name>
    <dbReference type="NCBI Taxonomy" id="59196"/>
    <lineage>
        <taxon>Bacteria</taxon>
        <taxon>Pseudomonadati</taxon>
        <taxon>Pseudomonadota</taxon>
        <taxon>Gammaproteobacteria</taxon>
        <taxon>Legionellales</taxon>
        <taxon>Coxiellaceae</taxon>
        <taxon>Rickettsiella</taxon>
    </lineage>
</organism>
<evidence type="ECO:0000313" key="13">
    <source>
        <dbReference type="EMBL" id="EDP46104.1"/>
    </source>
</evidence>
<evidence type="ECO:0000256" key="6">
    <source>
        <dbReference type="ARBA" id="ARBA00023027"/>
    </source>
</evidence>
<feature type="binding site" evidence="7 10">
    <location>
        <position position="107"/>
    </location>
    <ligand>
        <name>NAD(+)</name>
        <dbReference type="ChEBI" id="CHEBI:57540"/>
    </ligand>
</feature>
<dbReference type="InterPro" id="IPR015955">
    <property type="entry name" value="Lactate_DH/Glyco_Ohase_4_C"/>
</dbReference>
<evidence type="ECO:0000256" key="5">
    <source>
        <dbReference type="ARBA" id="ARBA00023002"/>
    </source>
</evidence>
<reference evidence="13" key="1">
    <citation type="submission" date="2006-04" db="EMBL/GenBank/DDBJ databases">
        <authorList>
            <person name="Seshadri R."/>
            <person name="Federici B.A."/>
        </authorList>
    </citation>
    <scope>NUCLEOTIDE SEQUENCE [LARGE SCALE GENOMIC DNA]</scope>
</reference>
<comment type="catalytic activity">
    <reaction evidence="7">
        <text>(S)-malate + NAD(+) = oxaloacetate + NADH + H(+)</text>
        <dbReference type="Rhea" id="RHEA:21432"/>
        <dbReference type="ChEBI" id="CHEBI:15378"/>
        <dbReference type="ChEBI" id="CHEBI:15589"/>
        <dbReference type="ChEBI" id="CHEBI:16452"/>
        <dbReference type="ChEBI" id="CHEBI:57540"/>
        <dbReference type="ChEBI" id="CHEBI:57945"/>
        <dbReference type="EC" id="1.1.1.37"/>
    </reaction>
</comment>
<evidence type="ECO:0000256" key="1">
    <source>
        <dbReference type="ARBA" id="ARBA00003966"/>
    </source>
</evidence>
<dbReference type="NCBIfam" id="TIGR01759">
    <property type="entry name" value="MalateDH-SF1"/>
    <property type="match status" value="1"/>
</dbReference>
<dbReference type="GO" id="GO:0006108">
    <property type="term" value="P:malate metabolic process"/>
    <property type="evidence" value="ECO:0007669"/>
    <property type="project" value="InterPro"/>
</dbReference>
<dbReference type="InterPro" id="IPR036291">
    <property type="entry name" value="NAD(P)-bd_dom_sf"/>
</dbReference>
<dbReference type="eggNOG" id="COG0039">
    <property type="taxonomic scope" value="Bacteria"/>
</dbReference>
<dbReference type="InterPro" id="IPR010945">
    <property type="entry name" value="Malate_DH_type2"/>
</dbReference>
<dbReference type="SUPFAM" id="SSF56327">
    <property type="entry name" value="LDH C-terminal domain-like"/>
    <property type="match status" value="1"/>
</dbReference>
<dbReference type="Gene3D" id="3.90.110.10">
    <property type="entry name" value="Lactate dehydrogenase/glycoside hydrolase, family 4, C-terminal"/>
    <property type="match status" value="1"/>
</dbReference>
<feature type="binding site" evidence="7 9">
    <location>
        <position position="133"/>
    </location>
    <ligand>
        <name>substrate</name>
    </ligand>
</feature>
<feature type="binding site" evidence="7 10">
    <location>
        <begin position="13"/>
        <end position="19"/>
    </location>
    <ligand>
        <name>NAD(+)</name>
        <dbReference type="ChEBI" id="CHEBI:57540"/>
    </ligand>
</feature>
<feature type="active site" description="Proton acceptor" evidence="7 8">
    <location>
        <position position="189"/>
    </location>
</feature>
<evidence type="ECO:0000313" key="14">
    <source>
        <dbReference type="Proteomes" id="UP000054075"/>
    </source>
</evidence>
<dbReference type="Pfam" id="PF02866">
    <property type="entry name" value="Ldh_1_C"/>
    <property type="match status" value="1"/>
</dbReference>
<keyword evidence="4 7" id="KW-0816">Tricarboxylic acid cycle</keyword>
<dbReference type="NCBIfam" id="NF003916">
    <property type="entry name" value="PRK05442.1"/>
    <property type="match status" value="1"/>
</dbReference>
<dbReference type="EC" id="1.1.1.37" evidence="3 7"/>
<evidence type="ECO:0000256" key="2">
    <source>
        <dbReference type="ARBA" id="ARBA00009613"/>
    </source>
</evidence>
<feature type="binding site" evidence="7 10">
    <location>
        <begin position="131"/>
        <end position="133"/>
    </location>
    <ligand>
        <name>NAD(+)</name>
        <dbReference type="ChEBI" id="CHEBI:57540"/>
    </ligand>
</feature>
<reference evidence="13" key="2">
    <citation type="submission" date="2007-10" db="EMBL/GenBank/DDBJ databases">
        <authorList>
            <person name="Myers G.S."/>
        </authorList>
    </citation>
    <scope>NUCLEOTIDE SEQUENCE [LARGE SCALE GENOMIC DNA]</scope>
</reference>
<dbReference type="Proteomes" id="UP000054075">
    <property type="component" value="Unassembled WGS sequence"/>
</dbReference>
<dbReference type="InterPro" id="IPR001557">
    <property type="entry name" value="L-lactate/malate_DH"/>
</dbReference>
<feature type="binding site" evidence="7 9">
    <location>
        <position position="100"/>
    </location>
    <ligand>
        <name>substrate</name>
    </ligand>
</feature>
<dbReference type="InterPro" id="IPR001236">
    <property type="entry name" value="Lactate/malate_DH_N"/>
</dbReference>
<keyword evidence="6 7" id="KW-0520">NAD</keyword>
<dbReference type="EMBL" id="AAQJ02000001">
    <property type="protein sequence ID" value="EDP46104.1"/>
    <property type="molecule type" value="Genomic_DNA"/>
</dbReference>
<dbReference type="GO" id="GO:0030060">
    <property type="term" value="F:L-malate dehydrogenase (NAD+) activity"/>
    <property type="evidence" value="ECO:0007669"/>
    <property type="project" value="UniProtKB-UniRule"/>
</dbReference>
<feature type="domain" description="Lactate/malate dehydrogenase C-terminal" evidence="12">
    <location>
        <begin position="158"/>
        <end position="326"/>
    </location>
</feature>
<evidence type="ECO:0000256" key="9">
    <source>
        <dbReference type="PIRSR" id="PIRSR000102-2"/>
    </source>
</evidence>
<accession>A8PPH4</accession>
<dbReference type="FunFam" id="3.90.110.10:FF:000002">
    <property type="entry name" value="Malate dehydrogenase"/>
    <property type="match status" value="1"/>
</dbReference>
<dbReference type="InterPro" id="IPR022383">
    <property type="entry name" value="Lactate/malate_DH_C"/>
</dbReference>
<evidence type="ECO:0000256" key="3">
    <source>
        <dbReference type="ARBA" id="ARBA00012995"/>
    </source>
</evidence>
<keyword evidence="5 7" id="KW-0560">Oxidoreductase</keyword>
<feature type="domain" description="Lactate/malate dehydrogenase N-terminal" evidence="11">
    <location>
        <begin position="7"/>
        <end position="151"/>
    </location>
</feature>
<feature type="binding site" evidence="7 9">
    <location>
        <position position="94"/>
    </location>
    <ligand>
        <name>substrate</name>
    </ligand>
</feature>
<keyword evidence="14" id="KW-1185">Reference proteome</keyword>
<evidence type="ECO:0000256" key="10">
    <source>
        <dbReference type="PIRSR" id="PIRSR000102-3"/>
    </source>
</evidence>
<gene>
    <name evidence="7" type="primary">mdh</name>
    <name evidence="13" type="ORF">RICGR_1300</name>
</gene>
<dbReference type="CDD" id="cd01338">
    <property type="entry name" value="MDH_chloroplast-like"/>
    <property type="match status" value="1"/>
</dbReference>
<dbReference type="FunFam" id="3.40.50.720:FF:000010">
    <property type="entry name" value="Malate dehydrogenase"/>
    <property type="match status" value="1"/>
</dbReference>
<evidence type="ECO:0000259" key="12">
    <source>
        <dbReference type="Pfam" id="PF02866"/>
    </source>
</evidence>
<dbReference type="PANTHER" id="PTHR23382">
    <property type="entry name" value="MALATE DEHYDROGENASE"/>
    <property type="match status" value="1"/>
</dbReference>
<dbReference type="STRING" id="59196.RICGR_1300"/>
<dbReference type="SUPFAM" id="SSF51735">
    <property type="entry name" value="NAD(P)-binding Rossmann-fold domains"/>
    <property type="match status" value="1"/>
</dbReference>
<evidence type="ECO:0000259" key="11">
    <source>
        <dbReference type="Pfam" id="PF00056"/>
    </source>
</evidence>
<dbReference type="GO" id="GO:0006099">
    <property type="term" value="P:tricarboxylic acid cycle"/>
    <property type="evidence" value="ECO:0007669"/>
    <property type="project" value="UniProtKB-UniRule"/>
</dbReference>
<sequence length="331" mass="36506">MMNKKPIKIAITGAAGQIGYALLFRIASGQMFGADQPVILHLLELEKSLPMLNGVAMELEDCAFPLLKNIICTSELKESMKDINWAILVGSMPRKAGMERADLLKINGCIFAPQGKAMNAYAASDVKIFVVGNPCNTNCLITMHHAPDIPKSRFFAMTLLDENRARAQLAKKAAVSVSEVTQMAVWGNHSSTQYPDFYHAKIAHQAVIDVIPDKNWLENDFIHRVQKRGAAVIKARGASSAASAANAVVDSIYHLTHDTQKDDFFSVASCSMGQYGVDEGLIFSFPSRVENNQLKVVTDIQHNLFGEEKIKLSLNELRAEKNEVKEMKLID</sequence>
<feature type="binding site" evidence="7">
    <location>
        <position position="114"/>
    </location>
    <ligand>
        <name>NAD(+)</name>
        <dbReference type="ChEBI" id="CHEBI:57540"/>
    </ligand>
</feature>
<comment type="function">
    <text evidence="1 7">Catalyzes the reversible oxidation of malate to oxaloacetate.</text>
</comment>
<evidence type="ECO:0000256" key="8">
    <source>
        <dbReference type="PIRSR" id="PIRSR000102-1"/>
    </source>
</evidence>
<evidence type="ECO:0000256" key="4">
    <source>
        <dbReference type="ARBA" id="ARBA00022532"/>
    </source>
</evidence>
<comment type="caution">
    <text evidence="13">The sequence shown here is derived from an EMBL/GenBank/DDBJ whole genome shotgun (WGS) entry which is preliminary data.</text>
</comment>
<dbReference type="PIRSF" id="PIRSF000102">
    <property type="entry name" value="Lac_mal_DH"/>
    <property type="match status" value="1"/>
</dbReference>
<proteinExistence type="inferred from homology"/>
<dbReference type="Pfam" id="PF00056">
    <property type="entry name" value="Ldh_1_N"/>
    <property type="match status" value="1"/>
</dbReference>
<evidence type="ECO:0000256" key="7">
    <source>
        <dbReference type="HAMAP-Rule" id="MF_01517"/>
    </source>
</evidence>
<dbReference type="Gene3D" id="3.40.50.720">
    <property type="entry name" value="NAD(P)-binding Rossmann-like Domain"/>
    <property type="match status" value="1"/>
</dbReference>
<dbReference type="HAMAP" id="MF_01517">
    <property type="entry name" value="Malate_dehydrog_2"/>
    <property type="match status" value="1"/>
</dbReference>